<dbReference type="InterPro" id="IPR000305">
    <property type="entry name" value="GIY-YIG_endonuc"/>
</dbReference>
<evidence type="ECO:0000313" key="4">
    <source>
        <dbReference type="Proteomes" id="UP000694892"/>
    </source>
</evidence>
<dbReference type="PROSITE" id="PS50164">
    <property type="entry name" value="GIY_YIG"/>
    <property type="match status" value="1"/>
</dbReference>
<proteinExistence type="predicted"/>
<feature type="transmembrane region" description="Helical" evidence="1">
    <location>
        <begin position="73"/>
        <end position="91"/>
    </location>
</feature>
<evidence type="ECO:0000313" key="3">
    <source>
        <dbReference type="EMBL" id="OCT97148.1"/>
    </source>
</evidence>
<keyword evidence="1" id="KW-1133">Transmembrane helix</keyword>
<protein>
    <recommendedName>
        <fullName evidence="2">GIY-YIG domain-containing protein</fullName>
    </recommendedName>
</protein>
<organism evidence="3 4">
    <name type="scientific">Xenopus laevis</name>
    <name type="common">African clawed frog</name>
    <dbReference type="NCBI Taxonomy" id="8355"/>
    <lineage>
        <taxon>Eukaryota</taxon>
        <taxon>Metazoa</taxon>
        <taxon>Chordata</taxon>
        <taxon>Craniata</taxon>
        <taxon>Vertebrata</taxon>
        <taxon>Euteleostomi</taxon>
        <taxon>Amphibia</taxon>
        <taxon>Batrachia</taxon>
        <taxon>Anura</taxon>
        <taxon>Pipoidea</taxon>
        <taxon>Pipidae</taxon>
        <taxon>Xenopodinae</taxon>
        <taxon>Xenopus</taxon>
        <taxon>Xenopus</taxon>
    </lineage>
</organism>
<sequence length="137" mass="15646">MVSYRKGRTIGSLVTSSNLRIKKKAKETFLGVKLKGMYPCLNCTQCPFVYKGKQFVRPLTGHSVQLRDYYTCISKFVIYVLICPCGLIYIGETRQMVKSRISQHRSAINLDKTLLPVSKEHRLEIVVLGHFLASIYL</sequence>
<name>A0A974DSE7_XENLA</name>
<keyword evidence="1" id="KW-0472">Membrane</keyword>
<evidence type="ECO:0000259" key="2">
    <source>
        <dbReference type="PROSITE" id="PS50164"/>
    </source>
</evidence>
<reference evidence="4" key="1">
    <citation type="journal article" date="2016" name="Nature">
        <title>Genome evolution in the allotetraploid frog Xenopus laevis.</title>
        <authorList>
            <person name="Session A.M."/>
            <person name="Uno Y."/>
            <person name="Kwon T."/>
            <person name="Chapman J.A."/>
            <person name="Toyoda A."/>
            <person name="Takahashi S."/>
            <person name="Fukui A."/>
            <person name="Hikosaka A."/>
            <person name="Suzuki A."/>
            <person name="Kondo M."/>
            <person name="van Heeringen S.J."/>
            <person name="Quigley I."/>
            <person name="Heinz S."/>
            <person name="Ogino H."/>
            <person name="Ochi H."/>
            <person name="Hellsten U."/>
            <person name="Lyons J.B."/>
            <person name="Simakov O."/>
            <person name="Putnam N."/>
            <person name="Stites J."/>
            <person name="Kuroki Y."/>
            <person name="Tanaka T."/>
            <person name="Michiue T."/>
            <person name="Watanabe M."/>
            <person name="Bogdanovic O."/>
            <person name="Lister R."/>
            <person name="Georgiou G."/>
            <person name="Paranjpe S.S."/>
            <person name="van Kruijsbergen I."/>
            <person name="Shu S."/>
            <person name="Carlson J."/>
            <person name="Kinoshita T."/>
            <person name="Ohta Y."/>
            <person name="Mawaribuchi S."/>
            <person name="Jenkins J."/>
            <person name="Grimwood J."/>
            <person name="Schmutz J."/>
            <person name="Mitros T."/>
            <person name="Mozaffari S.V."/>
            <person name="Suzuki Y."/>
            <person name="Haramoto Y."/>
            <person name="Yamamoto T.S."/>
            <person name="Takagi C."/>
            <person name="Heald R."/>
            <person name="Miller K."/>
            <person name="Haudenschild C."/>
            <person name="Kitzman J."/>
            <person name="Nakayama T."/>
            <person name="Izutsu Y."/>
            <person name="Robert J."/>
            <person name="Fortriede J."/>
            <person name="Burns K."/>
            <person name="Lotay V."/>
            <person name="Karimi K."/>
            <person name="Yasuoka Y."/>
            <person name="Dichmann D.S."/>
            <person name="Flajnik M.F."/>
            <person name="Houston D.W."/>
            <person name="Shendure J."/>
            <person name="DuPasquier L."/>
            <person name="Vize P.D."/>
            <person name="Zorn A.M."/>
            <person name="Ito M."/>
            <person name="Marcotte E.M."/>
            <person name="Wallingford J.B."/>
            <person name="Ito Y."/>
            <person name="Asashima M."/>
            <person name="Ueno N."/>
            <person name="Matsuda Y."/>
            <person name="Veenstra G.J."/>
            <person name="Fujiyama A."/>
            <person name="Harland R.M."/>
            <person name="Taira M."/>
            <person name="Rokhsar D.S."/>
        </authorList>
    </citation>
    <scope>NUCLEOTIDE SEQUENCE [LARGE SCALE GENOMIC DNA]</scope>
    <source>
        <strain evidence="4">J</strain>
    </source>
</reference>
<dbReference type="AlphaFoldDB" id="A0A974DSE7"/>
<keyword evidence="1" id="KW-0812">Transmembrane</keyword>
<evidence type="ECO:0000256" key="1">
    <source>
        <dbReference type="SAM" id="Phobius"/>
    </source>
</evidence>
<feature type="domain" description="GIY-YIG" evidence="2">
    <location>
        <begin position="74"/>
        <end position="137"/>
    </location>
</feature>
<dbReference type="EMBL" id="CM004467">
    <property type="protein sequence ID" value="OCT97148.1"/>
    <property type="molecule type" value="Genomic_DNA"/>
</dbReference>
<dbReference type="Proteomes" id="UP000694892">
    <property type="component" value="Chromosome 1S"/>
</dbReference>
<accession>A0A974DSE7</accession>
<gene>
    <name evidence="3" type="ORF">XELAEV_18009372mg</name>
</gene>